<dbReference type="PANTHER" id="PTHR30313:SF2">
    <property type="entry name" value="DNA PRIMASE"/>
    <property type="match status" value="1"/>
</dbReference>
<feature type="zinc finger region" description="CHC2-type" evidence="12 14">
    <location>
        <begin position="86"/>
        <end position="110"/>
    </location>
</feature>
<dbReference type="GO" id="GO:0008270">
    <property type="term" value="F:zinc ion binding"/>
    <property type="evidence" value="ECO:0007669"/>
    <property type="project" value="UniProtKB-UniRule"/>
</dbReference>
<dbReference type="InterPro" id="IPR036185">
    <property type="entry name" value="DNA_heli_DnaB-like_N_sf"/>
</dbReference>
<dbReference type="GO" id="GO:0005524">
    <property type="term" value="F:ATP binding"/>
    <property type="evidence" value="ECO:0007669"/>
    <property type="project" value="InterPro"/>
</dbReference>
<dbReference type="InterPro" id="IPR034151">
    <property type="entry name" value="TOPRIM_DnaG_bac"/>
</dbReference>
<dbReference type="PROSITE" id="PS50880">
    <property type="entry name" value="TOPRIM"/>
    <property type="match status" value="1"/>
</dbReference>
<proteinExistence type="inferred from homology"/>
<keyword evidence="2 12" id="KW-0639">Primosome</keyword>
<evidence type="ECO:0000256" key="10">
    <source>
        <dbReference type="ARBA" id="ARBA00023125"/>
    </source>
</evidence>
<dbReference type="InterPro" id="IPR019475">
    <property type="entry name" value="DNA_primase_DnaB-bd"/>
</dbReference>
<keyword evidence="11 12" id="KW-0804">Transcription</keyword>
<dbReference type="GO" id="GO:0003677">
    <property type="term" value="F:DNA binding"/>
    <property type="evidence" value="ECO:0007669"/>
    <property type="project" value="UniProtKB-KW"/>
</dbReference>
<keyword evidence="8 12" id="KW-0862">Zinc</keyword>
<evidence type="ECO:0000256" key="8">
    <source>
        <dbReference type="ARBA" id="ARBA00022833"/>
    </source>
</evidence>
<dbReference type="InterPro" id="IPR050219">
    <property type="entry name" value="DnaG_primase"/>
</dbReference>
<organism evidence="17 18">
    <name type="scientific">Anaerotruncus massiliensis</name>
    <name type="common">ex Liu et al. 2021</name>
    <dbReference type="NCBI Taxonomy" id="2321404"/>
    <lineage>
        <taxon>Bacteria</taxon>
        <taxon>Bacillati</taxon>
        <taxon>Bacillota</taxon>
        <taxon>Clostridia</taxon>
        <taxon>Eubacteriales</taxon>
        <taxon>Oscillospiraceae</taxon>
        <taxon>Anaerotruncus</taxon>
    </lineage>
</organism>
<evidence type="ECO:0000313" key="18">
    <source>
        <dbReference type="Proteomes" id="UP000276301"/>
    </source>
</evidence>
<dbReference type="GO" id="GO:0005737">
    <property type="term" value="C:cytoplasm"/>
    <property type="evidence" value="ECO:0007669"/>
    <property type="project" value="TreeGrafter"/>
</dbReference>
<dbReference type="GO" id="GO:0006269">
    <property type="term" value="P:DNA replication, synthesis of primer"/>
    <property type="evidence" value="ECO:0007669"/>
    <property type="project" value="UniProtKB-UniRule"/>
</dbReference>
<evidence type="ECO:0000313" key="17">
    <source>
        <dbReference type="EMBL" id="RLL09108.1"/>
    </source>
</evidence>
<evidence type="ECO:0000256" key="14">
    <source>
        <dbReference type="PIRSR" id="PIRSR002811-1"/>
    </source>
</evidence>
<dbReference type="HAMAP" id="MF_00974">
    <property type="entry name" value="DNA_primase_DnaG"/>
    <property type="match status" value="1"/>
</dbReference>
<comment type="caution">
    <text evidence="17">The sequence shown here is derived from an EMBL/GenBank/DDBJ whole genome shotgun (WGS) entry which is preliminary data.</text>
</comment>
<keyword evidence="1 12" id="KW-0240">DNA-directed RNA polymerase</keyword>
<dbReference type="Gene3D" id="3.90.980.10">
    <property type="entry name" value="DNA primase, catalytic core, N-terminal domain"/>
    <property type="match status" value="1"/>
</dbReference>
<comment type="cofactor">
    <cofactor evidence="12 13 14">
        <name>Zn(2+)</name>
        <dbReference type="ChEBI" id="CHEBI:29105"/>
    </cofactor>
    <text evidence="12 13 14">Binds 1 zinc ion per monomer.</text>
</comment>
<dbReference type="GO" id="GO:1990077">
    <property type="term" value="C:primosome complex"/>
    <property type="evidence" value="ECO:0007669"/>
    <property type="project" value="UniProtKB-KW"/>
</dbReference>
<dbReference type="InterPro" id="IPR013264">
    <property type="entry name" value="DNAG_N"/>
</dbReference>
<keyword evidence="7 12" id="KW-0863">Zinc-finger</keyword>
<keyword evidence="10 12" id="KW-0238">DNA-binding</keyword>
<evidence type="ECO:0000256" key="12">
    <source>
        <dbReference type="HAMAP-Rule" id="MF_00974"/>
    </source>
</evidence>
<accession>A0A498CL02</accession>
<evidence type="ECO:0000256" key="7">
    <source>
        <dbReference type="ARBA" id="ARBA00022771"/>
    </source>
</evidence>
<dbReference type="SUPFAM" id="SSF56731">
    <property type="entry name" value="DNA primase core"/>
    <property type="match status" value="1"/>
</dbReference>
<feature type="domain" description="Toprim" evidence="16">
    <location>
        <begin position="301"/>
        <end position="382"/>
    </location>
</feature>
<dbReference type="GO" id="GO:0003899">
    <property type="term" value="F:DNA-directed RNA polymerase activity"/>
    <property type="evidence" value="ECO:0007669"/>
    <property type="project" value="UniProtKB-UniRule"/>
</dbReference>
<comment type="catalytic activity">
    <reaction evidence="12">
        <text>ssDNA + n NTP = ssDNA/pppN(pN)n-1 hybrid + (n-1) diphosphate.</text>
        <dbReference type="EC" id="2.7.7.101"/>
    </reaction>
</comment>
<dbReference type="Pfam" id="PF01807">
    <property type="entry name" value="Zn_ribbon_DnaG"/>
    <property type="match status" value="1"/>
</dbReference>
<feature type="region of interest" description="Disordered" evidence="15">
    <location>
        <begin position="20"/>
        <end position="43"/>
    </location>
</feature>
<evidence type="ECO:0000256" key="1">
    <source>
        <dbReference type="ARBA" id="ARBA00022478"/>
    </source>
</evidence>
<dbReference type="InterPro" id="IPR006171">
    <property type="entry name" value="TOPRIM_dom"/>
</dbReference>
<dbReference type="EC" id="2.7.7.101" evidence="12"/>
<name>A0A498CL02_9FIRM</name>
<dbReference type="GO" id="GO:0000428">
    <property type="term" value="C:DNA-directed RNA polymerase complex"/>
    <property type="evidence" value="ECO:0007669"/>
    <property type="project" value="UniProtKB-KW"/>
</dbReference>
<dbReference type="GO" id="GO:0003678">
    <property type="term" value="F:DNA helicase activity"/>
    <property type="evidence" value="ECO:0007669"/>
    <property type="project" value="InterPro"/>
</dbReference>
<gene>
    <name evidence="12" type="primary">dnaG</name>
    <name evidence="17" type="ORF">D4A47_10560</name>
</gene>
<keyword evidence="3 12" id="KW-0808">Transferase</keyword>
<keyword evidence="6 12" id="KW-0479">Metal-binding</keyword>
<dbReference type="Gene3D" id="1.10.860.10">
    <property type="entry name" value="DNAb Helicase, Chain A"/>
    <property type="match status" value="1"/>
</dbReference>
<keyword evidence="18" id="KW-1185">Reference proteome</keyword>
<evidence type="ECO:0000256" key="11">
    <source>
        <dbReference type="ARBA" id="ARBA00023163"/>
    </source>
</evidence>
<sequence length="637" mass="70427">MSGRTPRAPPVITYRACPTATRSRPTNGCSSRARGKSIDWNNPERRRPPMISELFLQELKSYSDIEQVVSSYVHLKRRGRVATGLCPFHSEKTPSFTVYPDNQSFYCFGCGAGGDVITFIRRIENLEYVEAVRFLAQRAGMAMPEDTRDDGMARLKARVLELNRTLARFYHSCLRGPQGKLGLDYLHGRGLANQTIIRFGLGYAPDSWDTACKYLRSRGFTDDEMVSAAVAARGKSGGLYDSFRNRAIFPIIDLRGNVIGFGGRVMGDAKGPKYLNSSDTPVFKKSRNLFALNFAKASKREGLILCEGYMDVIAMHQAGFDNAVATLGTALTSEQSRLIAQYAQGVTLSYDSDGAGQAATRRAVGLLGEVGVKIKVLSITGAKDPDEYIKKFGAERFSLLLEGASNATEFEIAKLRQKYDCDTADGKVAFLREFVALMAGIPNAVERDVYLSKVASELEVAKEAVETQLKFEQKRASKRRKRDASELKVYSEVKAPSQRQDFQRARNIKFALAEDKLLGILMKNPDYYAHAASRITLEDFVTDRNRELAKVIFERLAAGQSVELSLLSAQLTVDQMGVASELVNAVSGMMFGVEDVDSYIDTILSHKNIKSQDEVAAMTDDDLKAYIASLASKKKSN</sequence>
<evidence type="ECO:0000256" key="4">
    <source>
        <dbReference type="ARBA" id="ARBA00022695"/>
    </source>
</evidence>
<dbReference type="SUPFAM" id="SSF57783">
    <property type="entry name" value="Zinc beta-ribbon"/>
    <property type="match status" value="1"/>
</dbReference>
<dbReference type="SMART" id="SM00493">
    <property type="entry name" value="TOPRIM"/>
    <property type="match status" value="1"/>
</dbReference>
<comment type="function">
    <text evidence="12 13">RNA polymerase that catalyzes the synthesis of short RNA molecules used as primers for DNA polymerase during DNA replication.</text>
</comment>
<comment type="subunit">
    <text evidence="12">Monomer. Interacts with DnaB.</text>
</comment>
<evidence type="ECO:0000259" key="16">
    <source>
        <dbReference type="PROSITE" id="PS50880"/>
    </source>
</evidence>
<dbReference type="InterPro" id="IPR002694">
    <property type="entry name" value="Znf_CHC2"/>
</dbReference>
<evidence type="ECO:0000256" key="3">
    <source>
        <dbReference type="ARBA" id="ARBA00022679"/>
    </source>
</evidence>
<dbReference type="CDD" id="cd03364">
    <property type="entry name" value="TOPRIM_DnaG_primases"/>
    <property type="match status" value="1"/>
</dbReference>
<evidence type="ECO:0000256" key="13">
    <source>
        <dbReference type="PIRNR" id="PIRNR002811"/>
    </source>
</evidence>
<keyword evidence="4 12" id="KW-0548">Nucleotidyltransferase</keyword>
<keyword evidence="5 12" id="KW-0235">DNA replication</keyword>
<dbReference type="InterPro" id="IPR016136">
    <property type="entry name" value="DNA_helicase_N/primase_C"/>
</dbReference>
<dbReference type="NCBIfam" id="TIGR01391">
    <property type="entry name" value="dnaG"/>
    <property type="match status" value="1"/>
</dbReference>
<evidence type="ECO:0000256" key="9">
    <source>
        <dbReference type="ARBA" id="ARBA00022842"/>
    </source>
</evidence>
<evidence type="ECO:0000256" key="2">
    <source>
        <dbReference type="ARBA" id="ARBA00022515"/>
    </source>
</evidence>
<dbReference type="Gene3D" id="3.40.1360.10">
    <property type="match status" value="1"/>
</dbReference>
<protein>
    <recommendedName>
        <fullName evidence="12 13">DNA primase</fullName>
        <ecNumber evidence="12">2.7.7.101</ecNumber>
    </recommendedName>
</protein>
<dbReference type="InterPro" id="IPR006295">
    <property type="entry name" value="DNA_primase_DnaG"/>
</dbReference>
<dbReference type="PIRSF" id="PIRSF002811">
    <property type="entry name" value="DnaG"/>
    <property type="match status" value="1"/>
</dbReference>
<evidence type="ECO:0000256" key="15">
    <source>
        <dbReference type="SAM" id="MobiDB-lite"/>
    </source>
</evidence>
<dbReference type="Pfam" id="PF10410">
    <property type="entry name" value="DnaB_bind"/>
    <property type="match status" value="1"/>
</dbReference>
<comment type="similarity">
    <text evidence="12 13">Belongs to the DnaG primase family.</text>
</comment>
<dbReference type="InterPro" id="IPR037068">
    <property type="entry name" value="DNA_primase_core_N_sf"/>
</dbReference>
<dbReference type="Proteomes" id="UP000276301">
    <property type="component" value="Unassembled WGS sequence"/>
</dbReference>
<feature type="compositionally biased region" description="Polar residues" evidence="15">
    <location>
        <begin position="20"/>
        <end position="30"/>
    </location>
</feature>
<dbReference type="PANTHER" id="PTHR30313">
    <property type="entry name" value="DNA PRIMASE"/>
    <property type="match status" value="1"/>
</dbReference>
<evidence type="ECO:0000256" key="6">
    <source>
        <dbReference type="ARBA" id="ARBA00022723"/>
    </source>
</evidence>
<dbReference type="EMBL" id="RCHT01000022">
    <property type="protein sequence ID" value="RLL09108.1"/>
    <property type="molecule type" value="Genomic_DNA"/>
</dbReference>
<dbReference type="Pfam" id="PF08275">
    <property type="entry name" value="DNAG_N"/>
    <property type="match status" value="1"/>
</dbReference>
<dbReference type="SUPFAM" id="SSF48024">
    <property type="entry name" value="N-terminal domain of DnaB helicase"/>
    <property type="match status" value="1"/>
</dbReference>
<dbReference type="InterPro" id="IPR030846">
    <property type="entry name" value="DnaG_bac"/>
</dbReference>
<dbReference type="Pfam" id="PF13155">
    <property type="entry name" value="Toprim_2"/>
    <property type="match status" value="1"/>
</dbReference>
<comment type="domain">
    <text evidence="12">Contains an N-terminal zinc-binding domain, a central core domain that contains the primase activity, and a C-terminal DnaB-binding domain.</text>
</comment>
<dbReference type="SMART" id="SM00400">
    <property type="entry name" value="ZnF_CHCC"/>
    <property type="match status" value="1"/>
</dbReference>
<keyword evidence="9" id="KW-0460">Magnesium</keyword>
<evidence type="ECO:0000256" key="5">
    <source>
        <dbReference type="ARBA" id="ARBA00022705"/>
    </source>
</evidence>
<dbReference type="Gene3D" id="3.90.580.10">
    <property type="entry name" value="Zinc finger, CHC2-type domain"/>
    <property type="match status" value="1"/>
</dbReference>
<dbReference type="AlphaFoldDB" id="A0A498CL02"/>
<dbReference type="InterPro" id="IPR036977">
    <property type="entry name" value="DNA_primase_Znf_CHC2"/>
</dbReference>
<reference evidence="17 18" key="1">
    <citation type="submission" date="2018-10" db="EMBL/GenBank/DDBJ databases">
        <title>Anaerotruncus faecis sp. nov., isolated from human feces.</title>
        <authorList>
            <person name="Wang Y.-J."/>
        </authorList>
    </citation>
    <scope>NUCLEOTIDE SEQUENCE [LARGE SCALE GENOMIC DNA]</scope>
    <source>
        <strain evidence="17 18">22A2-44</strain>
    </source>
</reference>
<dbReference type="FunFam" id="3.90.580.10:FF:000001">
    <property type="entry name" value="DNA primase"/>
    <property type="match status" value="1"/>
</dbReference>